<feature type="compositionally biased region" description="Polar residues" evidence="1">
    <location>
        <begin position="166"/>
        <end position="177"/>
    </location>
</feature>
<keyword evidence="3" id="KW-1185">Reference proteome</keyword>
<dbReference type="EMBL" id="ML976666">
    <property type="protein sequence ID" value="KAF1976451.1"/>
    <property type="molecule type" value="Genomic_DNA"/>
</dbReference>
<proteinExistence type="predicted"/>
<evidence type="ECO:0000313" key="3">
    <source>
        <dbReference type="Proteomes" id="UP000800036"/>
    </source>
</evidence>
<evidence type="ECO:0000313" key="2">
    <source>
        <dbReference type="EMBL" id="KAF1976451.1"/>
    </source>
</evidence>
<accession>A0A6A5VH06</accession>
<feature type="compositionally biased region" description="Polar residues" evidence="1">
    <location>
        <begin position="226"/>
        <end position="242"/>
    </location>
</feature>
<dbReference type="AlphaFoldDB" id="A0A6A5VH06"/>
<protein>
    <submittedName>
        <fullName evidence="2">Uncharacterized protein</fullName>
    </submittedName>
</protein>
<gene>
    <name evidence="2" type="ORF">BU23DRAFT_565627</name>
</gene>
<name>A0A6A5VH06_9PLEO</name>
<reference evidence="2" key="1">
    <citation type="journal article" date="2020" name="Stud. Mycol.">
        <title>101 Dothideomycetes genomes: a test case for predicting lifestyles and emergence of pathogens.</title>
        <authorList>
            <person name="Haridas S."/>
            <person name="Albert R."/>
            <person name="Binder M."/>
            <person name="Bloem J."/>
            <person name="Labutti K."/>
            <person name="Salamov A."/>
            <person name="Andreopoulos B."/>
            <person name="Baker S."/>
            <person name="Barry K."/>
            <person name="Bills G."/>
            <person name="Bluhm B."/>
            <person name="Cannon C."/>
            <person name="Castanera R."/>
            <person name="Culley D."/>
            <person name="Daum C."/>
            <person name="Ezra D."/>
            <person name="Gonzalez J."/>
            <person name="Henrissat B."/>
            <person name="Kuo A."/>
            <person name="Liang C."/>
            <person name="Lipzen A."/>
            <person name="Lutzoni F."/>
            <person name="Magnuson J."/>
            <person name="Mondo S."/>
            <person name="Nolan M."/>
            <person name="Ohm R."/>
            <person name="Pangilinan J."/>
            <person name="Park H.-J."/>
            <person name="Ramirez L."/>
            <person name="Alfaro M."/>
            <person name="Sun H."/>
            <person name="Tritt A."/>
            <person name="Yoshinaga Y."/>
            <person name="Zwiers L.-H."/>
            <person name="Turgeon B."/>
            <person name="Goodwin S."/>
            <person name="Spatafora J."/>
            <person name="Crous P."/>
            <person name="Grigoriev I."/>
        </authorList>
    </citation>
    <scope>NUCLEOTIDE SEQUENCE</scope>
    <source>
        <strain evidence="2">CBS 107.79</strain>
    </source>
</reference>
<sequence length="248" mass="27738">MDATILQQAVSRFQILLLSSYCLFLGKNGTSDEKIDGILREITSVEKQSDRKSLLTRASLINGLINSLVGKGWSLYRATELIFLTSISKTNIIKLRNHDFDILLAALTSKEYLEETFNSCLSVPFSIPILLKNHLDRVYPGNPYTLEKISSDIGYDKSELRVNENTLPARQSSQKGGRSNVAEPDTESNSERRTSLAEMPRYPVGGQNIERSQMSDPRPEDDYRWNISQSAPSTLSSAQNSDDALDMP</sequence>
<evidence type="ECO:0000256" key="1">
    <source>
        <dbReference type="SAM" id="MobiDB-lite"/>
    </source>
</evidence>
<feature type="region of interest" description="Disordered" evidence="1">
    <location>
        <begin position="166"/>
        <end position="248"/>
    </location>
</feature>
<dbReference type="Proteomes" id="UP000800036">
    <property type="component" value="Unassembled WGS sequence"/>
</dbReference>
<organism evidence="2 3">
    <name type="scientific">Bimuria novae-zelandiae CBS 107.79</name>
    <dbReference type="NCBI Taxonomy" id="1447943"/>
    <lineage>
        <taxon>Eukaryota</taxon>
        <taxon>Fungi</taxon>
        <taxon>Dikarya</taxon>
        <taxon>Ascomycota</taxon>
        <taxon>Pezizomycotina</taxon>
        <taxon>Dothideomycetes</taxon>
        <taxon>Pleosporomycetidae</taxon>
        <taxon>Pleosporales</taxon>
        <taxon>Massarineae</taxon>
        <taxon>Didymosphaeriaceae</taxon>
        <taxon>Bimuria</taxon>
    </lineage>
</organism>
<dbReference type="OrthoDB" id="3788792at2759"/>